<name>A0A1H4ENG8_XYLRU</name>
<dbReference type="GO" id="GO:0006352">
    <property type="term" value="P:DNA-templated transcription initiation"/>
    <property type="evidence" value="ECO:0007669"/>
    <property type="project" value="InterPro"/>
</dbReference>
<dbReference type="OrthoDB" id="1070916at2"/>
<dbReference type="Pfam" id="PF04545">
    <property type="entry name" value="Sigma70_r4"/>
    <property type="match status" value="1"/>
</dbReference>
<organism evidence="2 3">
    <name type="scientific">Xylanibacter ruminicola</name>
    <name type="common">Prevotella ruminicola</name>
    <dbReference type="NCBI Taxonomy" id="839"/>
    <lineage>
        <taxon>Bacteria</taxon>
        <taxon>Pseudomonadati</taxon>
        <taxon>Bacteroidota</taxon>
        <taxon>Bacteroidia</taxon>
        <taxon>Bacteroidales</taxon>
        <taxon>Prevotellaceae</taxon>
        <taxon>Xylanibacter</taxon>
    </lineage>
</organism>
<evidence type="ECO:0000259" key="1">
    <source>
        <dbReference type="Pfam" id="PF04545"/>
    </source>
</evidence>
<evidence type="ECO:0000313" key="3">
    <source>
        <dbReference type="Proteomes" id="UP000182257"/>
    </source>
</evidence>
<gene>
    <name evidence="2" type="ORF">SAMN05216462_2861</name>
</gene>
<dbReference type="EMBL" id="FNRF01000006">
    <property type="protein sequence ID" value="SEA86613.1"/>
    <property type="molecule type" value="Genomic_DNA"/>
</dbReference>
<dbReference type="SUPFAM" id="SSF88659">
    <property type="entry name" value="Sigma3 and sigma4 domains of RNA polymerase sigma factors"/>
    <property type="match status" value="1"/>
</dbReference>
<dbReference type="AlphaFoldDB" id="A0A1H4ENG8"/>
<dbReference type="Proteomes" id="UP000182257">
    <property type="component" value="Unassembled WGS sequence"/>
</dbReference>
<dbReference type="InterPro" id="IPR013324">
    <property type="entry name" value="RNA_pol_sigma_r3/r4-like"/>
</dbReference>
<evidence type="ECO:0000313" key="2">
    <source>
        <dbReference type="EMBL" id="SEA86613.1"/>
    </source>
</evidence>
<reference evidence="2 3" key="1">
    <citation type="submission" date="2016-10" db="EMBL/GenBank/DDBJ databases">
        <authorList>
            <person name="de Groot N.N."/>
        </authorList>
    </citation>
    <scope>NUCLEOTIDE SEQUENCE [LARGE SCALE GENOMIC DNA]</scope>
    <source>
        <strain evidence="2 3">D31d</strain>
    </source>
</reference>
<dbReference type="InterPro" id="IPR007630">
    <property type="entry name" value="RNA_pol_sigma70_r4"/>
</dbReference>
<dbReference type="GO" id="GO:0003700">
    <property type="term" value="F:DNA-binding transcription factor activity"/>
    <property type="evidence" value="ECO:0007669"/>
    <property type="project" value="InterPro"/>
</dbReference>
<feature type="domain" description="RNA polymerase sigma-70 region 4" evidence="1">
    <location>
        <begin position="39"/>
        <end position="86"/>
    </location>
</feature>
<dbReference type="Gene3D" id="1.10.10.10">
    <property type="entry name" value="Winged helix-like DNA-binding domain superfamily/Winged helix DNA-binding domain"/>
    <property type="match status" value="1"/>
</dbReference>
<proteinExistence type="predicted"/>
<accession>A0A1H4ENG8</accession>
<sequence>MPTDNLTKELHSYLVRIGINPTSVTPQMEHYLEHLLYLLPPEEEEAVTHYYGLFGCERKSLQQIAKELKMSQEDAMARIDQCVRKLAVTPEWQMLKQTIEK</sequence>
<dbReference type="RefSeq" id="WP_074762090.1">
    <property type="nucleotide sequence ID" value="NZ_FNRF01000006.1"/>
</dbReference>
<dbReference type="InterPro" id="IPR036388">
    <property type="entry name" value="WH-like_DNA-bd_sf"/>
</dbReference>
<protein>
    <submittedName>
        <fullName evidence="2">Sigma-70, region 4</fullName>
    </submittedName>
</protein>